<dbReference type="GO" id="GO:0003723">
    <property type="term" value="F:RNA binding"/>
    <property type="evidence" value="ECO:0007669"/>
    <property type="project" value="UniProtKB-KW"/>
</dbReference>
<dbReference type="Gene3D" id="3.30.1370.10">
    <property type="entry name" value="K Homology domain, type 1"/>
    <property type="match status" value="1"/>
</dbReference>
<dbReference type="CDD" id="cd22431">
    <property type="entry name" value="KH-I_RNaseY"/>
    <property type="match status" value="1"/>
</dbReference>
<gene>
    <name evidence="3" type="ORF">METZ01_LOCUS484497</name>
</gene>
<organism evidence="3">
    <name type="scientific">marine metagenome</name>
    <dbReference type="NCBI Taxonomy" id="408172"/>
    <lineage>
        <taxon>unclassified sequences</taxon>
        <taxon>metagenomes</taxon>
        <taxon>ecological metagenomes</taxon>
    </lineage>
</organism>
<dbReference type="Pfam" id="PF00013">
    <property type="entry name" value="KH_1"/>
    <property type="match status" value="1"/>
</dbReference>
<dbReference type="AlphaFoldDB" id="A0A383CHV4"/>
<name>A0A383CHV4_9ZZZZ</name>
<evidence type="ECO:0000313" key="3">
    <source>
        <dbReference type="EMBL" id="SVE31643.1"/>
    </source>
</evidence>
<evidence type="ECO:0000256" key="1">
    <source>
        <dbReference type="ARBA" id="ARBA00022884"/>
    </source>
</evidence>
<reference evidence="3" key="1">
    <citation type="submission" date="2018-05" db="EMBL/GenBank/DDBJ databases">
        <authorList>
            <person name="Lanie J.A."/>
            <person name="Ng W.-L."/>
            <person name="Kazmierczak K.M."/>
            <person name="Andrzejewski T.M."/>
            <person name="Davidsen T.M."/>
            <person name="Wayne K.J."/>
            <person name="Tettelin H."/>
            <person name="Glass J.I."/>
            <person name="Rusch D."/>
            <person name="Podicherti R."/>
            <person name="Tsui H.-C.T."/>
            <person name="Winkler M.E."/>
        </authorList>
    </citation>
    <scope>NUCLEOTIDE SEQUENCE</scope>
</reference>
<dbReference type="PANTHER" id="PTHR12826:SF15">
    <property type="entry name" value="RIBONUCLEASE Y"/>
    <property type="match status" value="1"/>
</dbReference>
<dbReference type="PROSITE" id="PS50084">
    <property type="entry name" value="KH_TYPE_1"/>
    <property type="match status" value="1"/>
</dbReference>
<dbReference type="EMBL" id="UINC01208879">
    <property type="protein sequence ID" value="SVE31643.1"/>
    <property type="molecule type" value="Genomic_DNA"/>
</dbReference>
<proteinExistence type="predicted"/>
<keyword evidence="1" id="KW-0694">RNA-binding</keyword>
<protein>
    <recommendedName>
        <fullName evidence="2">K Homology domain-containing protein</fullName>
    </recommendedName>
</protein>
<dbReference type="InterPro" id="IPR004088">
    <property type="entry name" value="KH_dom_type_1"/>
</dbReference>
<sequence length="111" mass="12277">MPNEGIKSRIIGKEGRNVRTFETATGVKVVVDDTPDTVLLSSYDPARREIASRAMQQLIAGGGFTPARIEEVVERCRLALHEDMIKAGEKALVEIRAKDYHGDLPHYVGML</sequence>
<accession>A0A383CHV4</accession>
<feature type="domain" description="K Homology" evidence="2">
    <location>
        <begin position="8"/>
        <end position="56"/>
    </location>
</feature>
<dbReference type="InterPro" id="IPR036612">
    <property type="entry name" value="KH_dom_type_1_sf"/>
</dbReference>
<dbReference type="SUPFAM" id="SSF54791">
    <property type="entry name" value="Eukaryotic type KH-domain (KH-domain type I)"/>
    <property type="match status" value="1"/>
</dbReference>
<dbReference type="PANTHER" id="PTHR12826">
    <property type="entry name" value="RIBONUCLEASE Y"/>
    <property type="match status" value="1"/>
</dbReference>
<evidence type="ECO:0000259" key="2">
    <source>
        <dbReference type="Pfam" id="PF00013"/>
    </source>
</evidence>
<feature type="non-terminal residue" evidence="3">
    <location>
        <position position="111"/>
    </location>
</feature>